<feature type="compositionally biased region" description="Basic and acidic residues" evidence="4">
    <location>
        <begin position="195"/>
        <end position="211"/>
    </location>
</feature>
<dbReference type="Pfam" id="PF00789">
    <property type="entry name" value="UBX"/>
    <property type="match status" value="1"/>
</dbReference>
<evidence type="ECO:0000259" key="6">
    <source>
        <dbReference type="PROSITE" id="PS50033"/>
    </source>
</evidence>
<feature type="compositionally biased region" description="Basic and acidic residues" evidence="4">
    <location>
        <begin position="135"/>
        <end position="151"/>
    </location>
</feature>
<dbReference type="InterPro" id="IPR013087">
    <property type="entry name" value="Znf_C2H2_type"/>
</dbReference>
<evidence type="ECO:0000256" key="3">
    <source>
        <dbReference type="ARBA" id="ARBA00023054"/>
    </source>
</evidence>
<dbReference type="GO" id="GO:0032435">
    <property type="term" value="P:negative regulation of proteasomal ubiquitin-dependent protein catabolic process"/>
    <property type="evidence" value="ECO:0007669"/>
    <property type="project" value="TreeGrafter"/>
</dbReference>
<dbReference type="GO" id="GO:0005737">
    <property type="term" value="C:cytoplasm"/>
    <property type="evidence" value="ECO:0007669"/>
    <property type="project" value="UniProtKB-SubCell"/>
</dbReference>
<dbReference type="GO" id="GO:0031397">
    <property type="term" value="P:negative regulation of protein ubiquitination"/>
    <property type="evidence" value="ECO:0007669"/>
    <property type="project" value="TreeGrafter"/>
</dbReference>
<reference evidence="7 8" key="1">
    <citation type="journal article" date="2018" name="G3 (Bethesda)">
        <title>Phylogenetic and Phylogenomic Definition of Rhizopus Species.</title>
        <authorList>
            <person name="Gryganskyi A.P."/>
            <person name="Golan J."/>
            <person name="Dolatabadi S."/>
            <person name="Mondo S."/>
            <person name="Robb S."/>
            <person name="Idnurm A."/>
            <person name="Muszewska A."/>
            <person name="Steczkiewicz K."/>
            <person name="Masonjones S."/>
            <person name="Liao H.L."/>
            <person name="Gajdeczka M.T."/>
            <person name="Anike F."/>
            <person name="Vuek A."/>
            <person name="Anishchenko I.M."/>
            <person name="Voigt K."/>
            <person name="de Hoog G.S."/>
            <person name="Smith M.E."/>
            <person name="Heitman J."/>
            <person name="Vilgalys R."/>
            <person name="Stajich J.E."/>
        </authorList>
    </citation>
    <scope>NUCLEOTIDE SEQUENCE [LARGE SCALE GENOMIC DNA]</scope>
    <source>
        <strain evidence="7 8">LSU 92-RS-03</strain>
    </source>
</reference>
<evidence type="ECO:0000256" key="1">
    <source>
        <dbReference type="ARBA" id="ARBA00004496"/>
    </source>
</evidence>
<dbReference type="Pfam" id="PF22562">
    <property type="entry name" value="UBA_7"/>
    <property type="match status" value="1"/>
</dbReference>
<feature type="region of interest" description="Disordered" evidence="4">
    <location>
        <begin position="195"/>
        <end position="232"/>
    </location>
</feature>
<dbReference type="InterPro" id="IPR009060">
    <property type="entry name" value="UBA-like_sf"/>
</dbReference>
<dbReference type="SMART" id="SM00166">
    <property type="entry name" value="UBX"/>
    <property type="match status" value="1"/>
</dbReference>
<sequence>MATDIDTLVSMGFSLGKVKKAWKATNGAGLQPAMDWLLSHPEVSDEPEEEVQENISTNENTNKEDGEITQGEQTASSLICNDCQKLFRDANGAERHASKSGHQNFAESTEVIQPLTEEEKKQKLEELRVRMAEKRALREKQEADERREAEKIRRKAGQDITSAKEALQAKEIQKAFELKKKEKELDRIAKAKVKAQIESDRKERAAKKEALKQTQNNNTAATAAAATATSSQPVVKKEYTDARLQIRVPGMNPIVSTFSASSTLSEVYSYLQSQGCANSFSLSTTFPRKTFGSGDHGKSLKELDLVPSAALVLTYN</sequence>
<dbReference type="OrthoDB" id="10254930at2759"/>
<gene>
    <name evidence="7" type="ORF">CU098_011882</name>
</gene>
<feature type="domain" description="UBX" evidence="6">
    <location>
        <begin position="237"/>
        <end position="313"/>
    </location>
</feature>
<comment type="subcellular location">
    <subcellularLocation>
        <location evidence="1">Cytoplasm</location>
    </subcellularLocation>
</comment>
<dbReference type="InterPro" id="IPR029071">
    <property type="entry name" value="Ubiquitin-like_domsf"/>
</dbReference>
<evidence type="ECO:0008006" key="9">
    <source>
        <dbReference type="Google" id="ProtNLM"/>
    </source>
</evidence>
<name>A0A367KS81_RHIST</name>
<dbReference type="Gene3D" id="1.10.8.10">
    <property type="entry name" value="DNA helicase RuvA subunit, C-terminal domain"/>
    <property type="match status" value="1"/>
</dbReference>
<accession>A0A367KS81</accession>
<dbReference type="PANTHER" id="PTHR46340:SF1">
    <property type="entry name" value="UBX DOMAIN-CONTAINING PROTEIN 1"/>
    <property type="match status" value="1"/>
</dbReference>
<feature type="compositionally biased region" description="Polar residues" evidence="4">
    <location>
        <begin position="100"/>
        <end position="111"/>
    </location>
</feature>
<dbReference type="Proteomes" id="UP000253551">
    <property type="component" value="Unassembled WGS sequence"/>
</dbReference>
<evidence type="ECO:0000256" key="2">
    <source>
        <dbReference type="ARBA" id="ARBA00022490"/>
    </source>
</evidence>
<dbReference type="SUPFAM" id="SSF46934">
    <property type="entry name" value="UBA-like"/>
    <property type="match status" value="1"/>
</dbReference>
<dbReference type="SUPFAM" id="SSF54236">
    <property type="entry name" value="Ubiquitin-like"/>
    <property type="match status" value="1"/>
</dbReference>
<keyword evidence="2" id="KW-0963">Cytoplasm</keyword>
<dbReference type="Pfam" id="PF24560">
    <property type="entry name" value="zf-C2H2_OTU1_C"/>
    <property type="match status" value="1"/>
</dbReference>
<dbReference type="STRING" id="4846.A0A367KS81"/>
<feature type="compositionally biased region" description="Low complexity" evidence="4">
    <location>
        <begin position="213"/>
        <end position="229"/>
    </location>
</feature>
<dbReference type="GO" id="GO:1903094">
    <property type="term" value="P:negative regulation of protein K48-linked deubiquitination"/>
    <property type="evidence" value="ECO:0007669"/>
    <property type="project" value="TreeGrafter"/>
</dbReference>
<dbReference type="SMART" id="SM00165">
    <property type="entry name" value="UBA"/>
    <property type="match status" value="1"/>
</dbReference>
<comment type="caution">
    <text evidence="7">The sequence shown here is derived from an EMBL/GenBank/DDBJ whole genome shotgun (WGS) entry which is preliminary data.</text>
</comment>
<dbReference type="PANTHER" id="PTHR46340">
    <property type="entry name" value="UBX DOMAIN-CONTAINING PROTEIN 1"/>
    <property type="match status" value="1"/>
</dbReference>
<feature type="region of interest" description="Disordered" evidence="4">
    <location>
        <begin position="135"/>
        <end position="158"/>
    </location>
</feature>
<evidence type="ECO:0000313" key="7">
    <source>
        <dbReference type="EMBL" id="RCI04712.1"/>
    </source>
</evidence>
<keyword evidence="8" id="KW-1185">Reference proteome</keyword>
<feature type="region of interest" description="Disordered" evidence="4">
    <location>
        <begin position="42"/>
        <end position="68"/>
    </location>
</feature>
<evidence type="ECO:0000256" key="4">
    <source>
        <dbReference type="SAM" id="MobiDB-lite"/>
    </source>
</evidence>
<dbReference type="InterPro" id="IPR001012">
    <property type="entry name" value="UBX_dom"/>
</dbReference>
<dbReference type="EMBL" id="PJQM01000599">
    <property type="protein sequence ID" value="RCI04712.1"/>
    <property type="molecule type" value="Genomic_DNA"/>
</dbReference>
<dbReference type="GO" id="GO:0036435">
    <property type="term" value="F:K48-linked polyubiquitin modification-dependent protein binding"/>
    <property type="evidence" value="ECO:0007669"/>
    <property type="project" value="TreeGrafter"/>
</dbReference>
<dbReference type="InterPro" id="IPR015940">
    <property type="entry name" value="UBA"/>
</dbReference>
<dbReference type="PROSITE" id="PS50033">
    <property type="entry name" value="UBX"/>
    <property type="match status" value="1"/>
</dbReference>
<dbReference type="PROSITE" id="PS00028">
    <property type="entry name" value="ZINC_FINGER_C2H2_1"/>
    <property type="match status" value="1"/>
</dbReference>
<keyword evidence="3" id="KW-0175">Coiled coil</keyword>
<dbReference type="Gene3D" id="3.10.20.90">
    <property type="entry name" value="Phosphatidylinositol 3-kinase Catalytic Subunit, Chain A, domain 1"/>
    <property type="match status" value="1"/>
</dbReference>
<feature type="domain" description="UBA" evidence="5">
    <location>
        <begin position="1"/>
        <end position="40"/>
    </location>
</feature>
<proteinExistence type="predicted"/>
<dbReference type="InterPro" id="IPR057766">
    <property type="entry name" value="Znf-C2H2_OTU1-like_C"/>
</dbReference>
<dbReference type="AlphaFoldDB" id="A0A367KS81"/>
<dbReference type="GO" id="GO:0005634">
    <property type="term" value="C:nucleus"/>
    <property type="evidence" value="ECO:0007669"/>
    <property type="project" value="TreeGrafter"/>
</dbReference>
<organism evidence="7 8">
    <name type="scientific">Rhizopus stolonifer</name>
    <name type="common">Rhizopus nigricans</name>
    <dbReference type="NCBI Taxonomy" id="4846"/>
    <lineage>
        <taxon>Eukaryota</taxon>
        <taxon>Fungi</taxon>
        <taxon>Fungi incertae sedis</taxon>
        <taxon>Mucoromycota</taxon>
        <taxon>Mucoromycotina</taxon>
        <taxon>Mucoromycetes</taxon>
        <taxon>Mucorales</taxon>
        <taxon>Mucorineae</taxon>
        <taxon>Rhizopodaceae</taxon>
        <taxon>Rhizopus</taxon>
    </lineage>
</organism>
<dbReference type="PROSITE" id="PS50030">
    <property type="entry name" value="UBA"/>
    <property type="match status" value="1"/>
</dbReference>
<evidence type="ECO:0000313" key="8">
    <source>
        <dbReference type="Proteomes" id="UP000253551"/>
    </source>
</evidence>
<feature type="region of interest" description="Disordered" evidence="4">
    <location>
        <begin position="94"/>
        <end position="118"/>
    </location>
</feature>
<protein>
    <recommendedName>
        <fullName evidence="9">UBX domain-containing protein 1</fullName>
    </recommendedName>
</protein>
<evidence type="ECO:0000259" key="5">
    <source>
        <dbReference type="PROSITE" id="PS50030"/>
    </source>
</evidence>